<dbReference type="EMBL" id="AWQX01000386">
    <property type="protein sequence ID" value="EST18949.1"/>
    <property type="molecule type" value="Genomic_DNA"/>
</dbReference>
<proteinExistence type="predicted"/>
<dbReference type="HOGENOM" id="CLU_1874334_0_0_11"/>
<dbReference type="Proteomes" id="UP000017984">
    <property type="component" value="Chromosome"/>
</dbReference>
<sequence>MLGLLAEAEAGAFISDTWSYCMNIAWPAAYDIADSPRFYLLTTLPLIAAYCCAFPLGFLLARRFLPRSRRRLVRVLTASLAGLLVLSAVLVGDLVYNVAPPDGKYLSARCPHGRPPWWPKPLPLRDSPFADFEHQG</sequence>
<evidence type="ECO:0000313" key="3">
    <source>
        <dbReference type="Proteomes" id="UP000017984"/>
    </source>
</evidence>
<keyword evidence="1" id="KW-0472">Membrane</keyword>
<dbReference type="AlphaFoldDB" id="V6JQ14"/>
<reference evidence="2 3" key="1">
    <citation type="journal article" date="2014" name="Genome Announc.">
        <title>Draft Genome Sequence of Streptomyces roseochromogenes subsp. oscitans DS 12.976, Producer of the Aminocoumarin Antibiotic Clorobiocin.</title>
        <authorList>
            <person name="Ruckert C."/>
            <person name="Kalinowski J."/>
            <person name="Heide L."/>
            <person name="Apel A.K."/>
        </authorList>
    </citation>
    <scope>NUCLEOTIDE SEQUENCE [LARGE SCALE GENOMIC DNA]</scope>
    <source>
        <strain evidence="2 3">DS 12.976</strain>
    </source>
</reference>
<feature type="transmembrane region" description="Helical" evidence="1">
    <location>
        <begin position="72"/>
        <end position="96"/>
    </location>
</feature>
<accession>V6JQ14</accession>
<keyword evidence="1" id="KW-0812">Transmembrane</keyword>
<evidence type="ECO:0000256" key="1">
    <source>
        <dbReference type="SAM" id="Phobius"/>
    </source>
</evidence>
<organism evidence="2 3">
    <name type="scientific">Streptomyces roseochromogenus subsp. oscitans DS 12.976</name>
    <dbReference type="NCBI Taxonomy" id="1352936"/>
    <lineage>
        <taxon>Bacteria</taxon>
        <taxon>Bacillati</taxon>
        <taxon>Actinomycetota</taxon>
        <taxon>Actinomycetes</taxon>
        <taxon>Kitasatosporales</taxon>
        <taxon>Streptomycetaceae</taxon>
        <taxon>Streptomyces</taxon>
    </lineage>
</organism>
<keyword evidence="1" id="KW-1133">Transmembrane helix</keyword>
<dbReference type="PATRIC" id="fig|1352936.5.peg.9204"/>
<keyword evidence="3" id="KW-1185">Reference proteome</keyword>
<evidence type="ECO:0000313" key="2">
    <source>
        <dbReference type="EMBL" id="EST18949.1"/>
    </source>
</evidence>
<protein>
    <submittedName>
        <fullName evidence="2">Uncharacterized protein</fullName>
    </submittedName>
</protein>
<feature type="transmembrane region" description="Helical" evidence="1">
    <location>
        <begin position="38"/>
        <end position="60"/>
    </location>
</feature>
<comment type="caution">
    <text evidence="2">The sequence shown here is derived from an EMBL/GenBank/DDBJ whole genome shotgun (WGS) entry which is preliminary data.</text>
</comment>
<name>V6JQ14_STRRC</name>
<gene>
    <name evidence="2" type="ORF">M878_44340</name>
</gene>